<dbReference type="Proteomes" id="UP000663882">
    <property type="component" value="Unassembled WGS sequence"/>
</dbReference>
<gene>
    <name evidence="1" type="ORF">RFH988_LOCUS6137</name>
</gene>
<dbReference type="OrthoDB" id="10000201at2759"/>
<evidence type="ECO:0000313" key="1">
    <source>
        <dbReference type="EMBL" id="CAF0844768.1"/>
    </source>
</evidence>
<dbReference type="AlphaFoldDB" id="A0A813W2G7"/>
<organism evidence="1 2">
    <name type="scientific">Rotaria sordida</name>
    <dbReference type="NCBI Taxonomy" id="392033"/>
    <lineage>
        <taxon>Eukaryota</taxon>
        <taxon>Metazoa</taxon>
        <taxon>Spiralia</taxon>
        <taxon>Gnathifera</taxon>
        <taxon>Rotifera</taxon>
        <taxon>Eurotatoria</taxon>
        <taxon>Bdelloidea</taxon>
        <taxon>Philodinida</taxon>
        <taxon>Philodinidae</taxon>
        <taxon>Rotaria</taxon>
    </lineage>
</organism>
<name>A0A813W2G7_9BILA</name>
<dbReference type="EMBL" id="CAJNOO010000180">
    <property type="protein sequence ID" value="CAF0844768.1"/>
    <property type="molecule type" value="Genomic_DNA"/>
</dbReference>
<evidence type="ECO:0000313" key="2">
    <source>
        <dbReference type="Proteomes" id="UP000663882"/>
    </source>
</evidence>
<proteinExistence type="predicted"/>
<reference evidence="1" key="1">
    <citation type="submission" date="2021-02" db="EMBL/GenBank/DDBJ databases">
        <authorList>
            <person name="Nowell W R."/>
        </authorList>
    </citation>
    <scope>NUCLEOTIDE SEQUENCE</scope>
</reference>
<accession>A0A813W2G7</accession>
<comment type="caution">
    <text evidence="1">The sequence shown here is derived from an EMBL/GenBank/DDBJ whole genome shotgun (WGS) entry which is preliminary data.</text>
</comment>
<protein>
    <submittedName>
        <fullName evidence="1">Uncharacterized protein</fullName>
    </submittedName>
</protein>
<sequence>MIHLRRLHFILYLPVQTRLDDIDLYWFNLDHHTVEYEINEVIFLYTIPYLLNSQRRVYNNSVAQQSTINNNITHIEKIIDHDLLSIAKTLLHFEHVKSLHLFFNMTEMKLNPDSWHMILPFLRSLRVNFQRNPMQSRKLYNQSVTPNLYRYILLEQFRQCATALESLTLYWSDIRLLLKHSSSPWSFVRQLNILLDIDEKIPSPFLTKRLPTNEAFPQLQYLSFGGRRFSLTPPKKLANRILLWFDSLVSSSSKFIILHVNRCCGTYRSVPSTSRDILMTLLTECVHSRNLRYSSSKIIIDSNEEIIIWL</sequence>